<feature type="compositionally biased region" description="Low complexity" evidence="9">
    <location>
        <begin position="94"/>
        <end position="108"/>
    </location>
</feature>
<evidence type="ECO:0000256" key="8">
    <source>
        <dbReference type="HAMAP-Rule" id="MF_00972"/>
    </source>
</evidence>
<evidence type="ECO:0000313" key="11">
    <source>
        <dbReference type="EMBL" id="ADN57897.1"/>
    </source>
</evidence>
<comment type="cofactor">
    <cofactor evidence="8">
        <name>Zn(2+)</name>
        <dbReference type="ChEBI" id="CHEBI:29105"/>
    </cofactor>
    <text evidence="8">Binds 1 zinc ion per subunit.</text>
</comment>
<evidence type="ECO:0000256" key="1">
    <source>
        <dbReference type="ARBA" id="ARBA00010669"/>
    </source>
</evidence>
<dbReference type="Pfam" id="PF00383">
    <property type="entry name" value="dCMP_cyt_deam_1"/>
    <property type="match status" value="1"/>
</dbReference>
<evidence type="ECO:0000256" key="4">
    <source>
        <dbReference type="ARBA" id="ARBA00022723"/>
    </source>
</evidence>
<dbReference type="EC" id="3.5.4.33" evidence="8"/>
<keyword evidence="5 8" id="KW-0378">Hydrolase</keyword>
<proteinExistence type="inferred from homology"/>
<dbReference type="NCBIfam" id="NF008113">
    <property type="entry name" value="PRK10860.1"/>
    <property type="match status" value="1"/>
</dbReference>
<feature type="region of interest" description="Disordered" evidence="9">
    <location>
        <begin position="62"/>
        <end position="176"/>
    </location>
</feature>
<dbReference type="EMBL" id="CP002217">
    <property type="protein sequence ID" value="ADN57897.1"/>
    <property type="molecule type" value="Genomic_DNA"/>
</dbReference>
<dbReference type="PANTHER" id="PTHR11079">
    <property type="entry name" value="CYTOSINE DEAMINASE FAMILY MEMBER"/>
    <property type="match status" value="1"/>
</dbReference>
<comment type="subunit">
    <text evidence="2 8">Homodimer.</text>
</comment>
<dbReference type="HOGENOM" id="CLU_791496_0_0_4"/>
<dbReference type="SUPFAM" id="SSF53927">
    <property type="entry name" value="Cytidine deaminase-like"/>
    <property type="match status" value="1"/>
</dbReference>
<feature type="compositionally biased region" description="Polar residues" evidence="9">
    <location>
        <begin position="83"/>
        <end position="92"/>
    </location>
</feature>
<dbReference type="PROSITE" id="PS00903">
    <property type="entry name" value="CYT_DCMP_DEAMINASES_1"/>
    <property type="match status" value="1"/>
</dbReference>
<evidence type="ECO:0000256" key="6">
    <source>
        <dbReference type="ARBA" id="ARBA00022833"/>
    </source>
</evidence>
<evidence type="ECO:0000256" key="2">
    <source>
        <dbReference type="ARBA" id="ARBA00011738"/>
    </source>
</evidence>
<accession>E1TAF4</accession>
<dbReference type="PROSITE" id="PS51747">
    <property type="entry name" value="CYT_DCMP_DEAMINASES_2"/>
    <property type="match status" value="1"/>
</dbReference>
<evidence type="ECO:0000259" key="10">
    <source>
        <dbReference type="PROSITE" id="PS51747"/>
    </source>
</evidence>
<dbReference type="STRING" id="640512.BC1003_1934"/>
<dbReference type="PANTHER" id="PTHR11079:SF202">
    <property type="entry name" value="TRNA-SPECIFIC ADENOSINE DEAMINASE"/>
    <property type="match status" value="1"/>
</dbReference>
<dbReference type="KEGG" id="bgf:BC1003_1934"/>
<keyword evidence="3 8" id="KW-0819">tRNA processing</keyword>
<organism evidence="11">
    <name type="scientific">Burkholderia sp. (strain CCGE1003)</name>
    <dbReference type="NCBI Taxonomy" id="640512"/>
    <lineage>
        <taxon>Bacteria</taxon>
        <taxon>Pseudomonadati</taxon>
        <taxon>Pseudomonadota</taxon>
        <taxon>Betaproteobacteria</taxon>
        <taxon>Burkholderiales</taxon>
        <taxon>Burkholderiaceae</taxon>
        <taxon>Burkholderia</taxon>
    </lineage>
</organism>
<dbReference type="HAMAP" id="MF_00972">
    <property type="entry name" value="tRNA_aden_deaminase"/>
    <property type="match status" value="1"/>
</dbReference>
<sequence length="350" mass="35259">MSVPANPCGAPLADADRLEAGKASAAPLEGASGVDLIGGDAACGTAGAGFAATTQAARTSKVPAATASDPAAQASVAHTASAPTTAEHTATGRTPAAHAYATQTPAHHTPAEPTPAEPTPAQPTPAQPTPAQPTPAQPTPAQPTPAEPTPAEPTPAEPTPAEPTPAEPTPTTPAPTVSERDLRFMALAQAAAEEARAAGEVPVGAVLVRGDEVIAKGFNHPISAHDPSAHAEMVALRAAAQVVENYRLPGCELYVTLEPCLMCAGAIMHARIARVVFGARDPKTGACGSVVDAFANPQLNHHTEVTGGVLENECGAALKSFFAERRRASRDARAAARAGNGAQAEPNEPR</sequence>
<feature type="compositionally biased region" description="Pro residues" evidence="9">
    <location>
        <begin position="112"/>
        <end position="173"/>
    </location>
</feature>
<feature type="active site" description="Proton donor" evidence="8">
    <location>
        <position position="232"/>
    </location>
</feature>
<keyword evidence="6 8" id="KW-0862">Zinc</keyword>
<evidence type="ECO:0000256" key="7">
    <source>
        <dbReference type="ARBA" id="ARBA00048045"/>
    </source>
</evidence>
<feature type="binding site" evidence="8">
    <location>
        <position position="263"/>
    </location>
    <ligand>
        <name>Zn(2+)</name>
        <dbReference type="ChEBI" id="CHEBI:29105"/>
        <note>catalytic</note>
    </ligand>
</feature>
<evidence type="ECO:0000256" key="9">
    <source>
        <dbReference type="SAM" id="MobiDB-lite"/>
    </source>
</evidence>
<dbReference type="FunFam" id="3.40.140.10:FF:000005">
    <property type="entry name" value="tRNA-specific adenosine deaminase"/>
    <property type="match status" value="1"/>
</dbReference>
<dbReference type="GO" id="GO:0008270">
    <property type="term" value="F:zinc ion binding"/>
    <property type="evidence" value="ECO:0007669"/>
    <property type="project" value="UniProtKB-UniRule"/>
</dbReference>
<dbReference type="InterPro" id="IPR016192">
    <property type="entry name" value="APOBEC/CMP_deaminase_Zn-bd"/>
</dbReference>
<dbReference type="GO" id="GO:0002100">
    <property type="term" value="P:tRNA wobble adenosine to inosine editing"/>
    <property type="evidence" value="ECO:0007669"/>
    <property type="project" value="UniProtKB-UniRule"/>
</dbReference>
<name>E1TAF4_BURSG</name>
<dbReference type="GO" id="GO:0052717">
    <property type="term" value="F:tRNA-specific adenosine-34 deaminase activity"/>
    <property type="evidence" value="ECO:0007669"/>
    <property type="project" value="UniProtKB-UniRule"/>
</dbReference>
<dbReference type="AlphaFoldDB" id="E1TAF4"/>
<feature type="compositionally biased region" description="Low complexity" evidence="9">
    <location>
        <begin position="62"/>
        <end position="82"/>
    </location>
</feature>
<feature type="binding site" evidence="8">
    <location>
        <position position="260"/>
    </location>
    <ligand>
        <name>Zn(2+)</name>
        <dbReference type="ChEBI" id="CHEBI:29105"/>
        <note>catalytic</note>
    </ligand>
</feature>
<evidence type="ECO:0000256" key="5">
    <source>
        <dbReference type="ARBA" id="ARBA00022801"/>
    </source>
</evidence>
<comment type="catalytic activity">
    <reaction evidence="7 8">
        <text>adenosine(34) in tRNA + H2O + H(+) = inosine(34) in tRNA + NH4(+)</text>
        <dbReference type="Rhea" id="RHEA:43168"/>
        <dbReference type="Rhea" id="RHEA-COMP:10373"/>
        <dbReference type="Rhea" id="RHEA-COMP:10374"/>
        <dbReference type="ChEBI" id="CHEBI:15377"/>
        <dbReference type="ChEBI" id="CHEBI:15378"/>
        <dbReference type="ChEBI" id="CHEBI:28938"/>
        <dbReference type="ChEBI" id="CHEBI:74411"/>
        <dbReference type="ChEBI" id="CHEBI:82852"/>
        <dbReference type="EC" id="3.5.4.33"/>
    </reaction>
</comment>
<feature type="domain" description="CMP/dCMP-type deaminase" evidence="10">
    <location>
        <begin position="179"/>
        <end position="290"/>
    </location>
</feature>
<gene>
    <name evidence="8" type="primary">tadA</name>
    <name evidence="11" type="ordered locus">BC1003_1934</name>
</gene>
<feature type="binding site" evidence="8">
    <location>
        <position position="230"/>
    </location>
    <ligand>
        <name>Zn(2+)</name>
        <dbReference type="ChEBI" id="CHEBI:29105"/>
        <note>catalytic</note>
    </ligand>
</feature>
<dbReference type="InterPro" id="IPR016193">
    <property type="entry name" value="Cytidine_deaminase-like"/>
</dbReference>
<comment type="similarity">
    <text evidence="1">Belongs to the cytidine and deoxycytidylate deaminase family. ADAT2 subfamily.</text>
</comment>
<evidence type="ECO:0000256" key="3">
    <source>
        <dbReference type="ARBA" id="ARBA00022694"/>
    </source>
</evidence>
<keyword evidence="4 8" id="KW-0479">Metal-binding</keyword>
<dbReference type="Gene3D" id="3.40.140.10">
    <property type="entry name" value="Cytidine Deaminase, domain 2"/>
    <property type="match status" value="1"/>
</dbReference>
<dbReference type="InterPro" id="IPR002125">
    <property type="entry name" value="CMP_dCMP_dom"/>
</dbReference>
<comment type="function">
    <text evidence="8">Catalyzes the deamination of adenosine to inosine at the wobble position 34 of tRNA(Arg2).</text>
</comment>
<dbReference type="InterPro" id="IPR028883">
    <property type="entry name" value="tRNA_aden_deaminase"/>
</dbReference>
<reference evidence="11" key="1">
    <citation type="submission" date="2010-09" db="EMBL/GenBank/DDBJ databases">
        <title>Complete sequence of chromosome1 of Burkholderia sp. CCGE1003.</title>
        <authorList>
            <consortium name="US DOE Joint Genome Institute"/>
            <person name="Lucas S."/>
            <person name="Copeland A."/>
            <person name="Lapidus A."/>
            <person name="Cheng J.-F."/>
            <person name="Bruce D."/>
            <person name="Goodwin L."/>
            <person name="Pitluck S."/>
            <person name="Daligault H."/>
            <person name="Davenport K."/>
            <person name="Detter J.C."/>
            <person name="Han C."/>
            <person name="Tapia R."/>
            <person name="Land M."/>
            <person name="Hauser L."/>
            <person name="Jeffries C."/>
            <person name="Kyrpides N."/>
            <person name="Ivanova N."/>
            <person name="Ovchinnikova G."/>
            <person name="Martinez-Romero E."/>
            <person name="Rogel M.A."/>
            <person name="Auchtung J."/>
            <person name="Tiedje J.M."/>
            <person name="Woyke T."/>
        </authorList>
    </citation>
    <scope>NUCLEOTIDE SEQUENCE</scope>
    <source>
        <strain evidence="11">CCGE1003</strain>
    </source>
</reference>
<protein>
    <recommendedName>
        <fullName evidence="8">tRNA-specific adenosine deaminase</fullName>
        <ecNumber evidence="8">3.5.4.33</ecNumber>
    </recommendedName>
</protein>
<dbReference type="CDD" id="cd01285">
    <property type="entry name" value="nucleoside_deaminase"/>
    <property type="match status" value="1"/>
</dbReference>
<dbReference type="eggNOG" id="COG0590">
    <property type="taxonomic scope" value="Bacteria"/>
</dbReference>